<comment type="caution">
    <text evidence="1">The sequence shown here is derived from an EMBL/GenBank/DDBJ whole genome shotgun (WGS) entry which is preliminary data.</text>
</comment>
<dbReference type="AlphaFoldDB" id="A0A495V8K4"/>
<keyword evidence="2" id="KW-1185">Reference proteome</keyword>
<gene>
    <name evidence="1" type="ORF">BDD21_2361</name>
</gene>
<name>A0A495V8K4_9GAMM</name>
<proteinExistence type="predicted"/>
<sequence>MTTVVSIVEGDGEVAALPILLRRICAWLTPDVHAAVSQPIRVRRDRFLNRDDEFRRHLLLAAAKSGEKGWILVLLDADDDCPAELAAQVLERARAVVPHRAVSVVRRAICRPRRSILNLADHPVVSDAIAPQITQGAGQCLAGAPRVLACRDAPIHVIDDAPSHLSIKLP</sequence>
<reference evidence="1 2" key="1">
    <citation type="submission" date="2018-10" db="EMBL/GenBank/DDBJ databases">
        <title>Genomic Encyclopedia of Archaeal and Bacterial Type Strains, Phase II (KMG-II): from individual species to whole genera.</title>
        <authorList>
            <person name="Goeker M."/>
        </authorList>
    </citation>
    <scope>NUCLEOTIDE SEQUENCE [LARGE SCALE GENOMIC DNA]</scope>
    <source>
        <strain evidence="1 2">DSM 235</strain>
    </source>
</reference>
<evidence type="ECO:0000313" key="2">
    <source>
        <dbReference type="Proteomes" id="UP000274556"/>
    </source>
</evidence>
<organism evidence="1 2">
    <name type="scientific">Thiocapsa rosea</name>
    <dbReference type="NCBI Taxonomy" id="69360"/>
    <lineage>
        <taxon>Bacteria</taxon>
        <taxon>Pseudomonadati</taxon>
        <taxon>Pseudomonadota</taxon>
        <taxon>Gammaproteobacteria</taxon>
        <taxon>Chromatiales</taxon>
        <taxon>Chromatiaceae</taxon>
        <taxon>Thiocapsa</taxon>
    </lineage>
</organism>
<evidence type="ECO:0000313" key="1">
    <source>
        <dbReference type="EMBL" id="RKT44953.1"/>
    </source>
</evidence>
<dbReference type="EMBL" id="RBXL01000001">
    <property type="protein sequence ID" value="RKT44953.1"/>
    <property type="molecule type" value="Genomic_DNA"/>
</dbReference>
<accession>A0A495V8K4</accession>
<dbReference type="Proteomes" id="UP000274556">
    <property type="component" value="Unassembled WGS sequence"/>
</dbReference>
<protein>
    <submittedName>
        <fullName evidence="1">Uncharacterized protein</fullName>
    </submittedName>
</protein>